<keyword evidence="1" id="KW-0472">Membrane</keyword>
<organism evidence="2 3">
    <name type="scientific">Alteromonas macleodii</name>
    <name type="common">Pseudoalteromonas macleodii</name>
    <dbReference type="NCBI Taxonomy" id="28108"/>
    <lineage>
        <taxon>Bacteria</taxon>
        <taxon>Pseudomonadati</taxon>
        <taxon>Pseudomonadota</taxon>
        <taxon>Gammaproteobacteria</taxon>
        <taxon>Alteromonadales</taxon>
        <taxon>Alteromonadaceae</taxon>
        <taxon>Alteromonas/Salinimonas group</taxon>
        <taxon>Alteromonas</taxon>
    </lineage>
</organism>
<proteinExistence type="predicted"/>
<dbReference type="AlphaFoldDB" id="A0AB36FRJ4"/>
<keyword evidence="3" id="KW-1185">Reference proteome</keyword>
<protein>
    <submittedName>
        <fullName evidence="2">Uncharacterized protein</fullName>
    </submittedName>
</protein>
<name>A0AB36FRJ4_ALTMA</name>
<feature type="transmembrane region" description="Helical" evidence="1">
    <location>
        <begin position="28"/>
        <end position="49"/>
    </location>
</feature>
<dbReference type="Proteomes" id="UP000095392">
    <property type="component" value="Unassembled WGS sequence"/>
</dbReference>
<sequence>MIAMTSDDYINHPISLSTVKYMKRAHEAGGSIGILMTVVCCVLTGYAACQQVSVSIGVPIGIISGAFWVFPCLFLAGLAFERFYGVQDVSVDVNGETQRVYNEDLSPASQTLQQPSGKASLLANSIANTGRTPLRFEVAIMRCLNKAENGSDDMVDIEPNGHRKITPWYTYGVIGFSLIVIASMAIYFLPKFAHAMAAYAEIQTIETMATKVPHSERVYVDKGSISTFETKSAAAVGININEYSFEARRISDIGVLGDYANAEKVYVVYPAQESLLLNGVLLGALCFERVESTGCFALFSGKTFKPAQPARTE</sequence>
<evidence type="ECO:0000313" key="2">
    <source>
        <dbReference type="EMBL" id="OES24772.1"/>
    </source>
</evidence>
<comment type="caution">
    <text evidence="2">The sequence shown here is derived from an EMBL/GenBank/DDBJ whole genome shotgun (WGS) entry which is preliminary data.</text>
</comment>
<gene>
    <name evidence="2" type="ORF">BFV95_4531</name>
</gene>
<reference evidence="2 3" key="1">
    <citation type="submission" date="2016-09" db="EMBL/GenBank/DDBJ databases">
        <title>Draft Genome Sequence of four Alteromonas macleodii strains isolated from copper coupons and grown long-term at elevated copper levels.</title>
        <authorList>
            <person name="Cusick K."/>
            <person name="Dale J."/>
            <person name="Little B."/>
            <person name="Biffinger J."/>
        </authorList>
    </citation>
    <scope>NUCLEOTIDE SEQUENCE [LARGE SCALE GENOMIC DNA]</scope>
    <source>
        <strain evidence="2 3">KCP01</strain>
    </source>
</reference>
<dbReference type="RefSeq" id="WP_069945284.1">
    <property type="nucleotide sequence ID" value="NZ_MIPW01000063.1"/>
</dbReference>
<keyword evidence="1" id="KW-0812">Transmembrane</keyword>
<dbReference type="EMBL" id="MIPY01000058">
    <property type="protein sequence ID" value="OES24772.1"/>
    <property type="molecule type" value="Genomic_DNA"/>
</dbReference>
<feature type="transmembrane region" description="Helical" evidence="1">
    <location>
        <begin position="56"/>
        <end position="80"/>
    </location>
</feature>
<keyword evidence="1" id="KW-1133">Transmembrane helix</keyword>
<feature type="transmembrane region" description="Helical" evidence="1">
    <location>
        <begin position="168"/>
        <end position="189"/>
    </location>
</feature>
<evidence type="ECO:0000256" key="1">
    <source>
        <dbReference type="SAM" id="Phobius"/>
    </source>
</evidence>
<accession>A0AB36FRJ4</accession>
<evidence type="ECO:0000313" key="3">
    <source>
        <dbReference type="Proteomes" id="UP000095392"/>
    </source>
</evidence>